<keyword evidence="2" id="KW-0812">Transmembrane</keyword>
<dbReference type="NCBIfam" id="NF038083">
    <property type="entry name" value="CU044_5270_fam"/>
    <property type="match status" value="1"/>
</dbReference>
<evidence type="ECO:0000313" key="3">
    <source>
        <dbReference type="EMBL" id="SDM58668.1"/>
    </source>
</evidence>
<evidence type="ECO:0000256" key="1">
    <source>
        <dbReference type="SAM" id="MobiDB-lite"/>
    </source>
</evidence>
<organism evidence="3 4">
    <name type="scientific">Allokutzneria albata</name>
    <name type="common">Kibdelosporangium albatum</name>
    <dbReference type="NCBI Taxonomy" id="211114"/>
    <lineage>
        <taxon>Bacteria</taxon>
        <taxon>Bacillati</taxon>
        <taxon>Actinomycetota</taxon>
        <taxon>Actinomycetes</taxon>
        <taxon>Pseudonocardiales</taxon>
        <taxon>Pseudonocardiaceae</taxon>
        <taxon>Allokutzneria</taxon>
    </lineage>
</organism>
<evidence type="ECO:0000313" key="4">
    <source>
        <dbReference type="Proteomes" id="UP000183376"/>
    </source>
</evidence>
<gene>
    <name evidence="3" type="ORF">SAMN04489726_2381</name>
</gene>
<dbReference type="EMBL" id="LT629701">
    <property type="protein sequence ID" value="SDM58668.1"/>
    <property type="molecule type" value="Genomic_DNA"/>
</dbReference>
<dbReference type="OrthoDB" id="3387554at2"/>
<protein>
    <recommendedName>
        <fullName evidence="5">CU044_5270 family protein</fullName>
    </recommendedName>
</protein>
<feature type="region of interest" description="Disordered" evidence="1">
    <location>
        <begin position="184"/>
        <end position="210"/>
    </location>
</feature>
<evidence type="ECO:0000256" key="2">
    <source>
        <dbReference type="SAM" id="Phobius"/>
    </source>
</evidence>
<name>A0A1G9UFI7_ALLAB</name>
<keyword evidence="2" id="KW-1133">Transmembrane helix</keyword>
<dbReference type="Proteomes" id="UP000183376">
    <property type="component" value="Chromosome I"/>
</dbReference>
<accession>A0A1G9UFI7</accession>
<keyword evidence="2" id="KW-0472">Membrane</keyword>
<reference evidence="3 4" key="1">
    <citation type="submission" date="2016-10" db="EMBL/GenBank/DDBJ databases">
        <authorList>
            <person name="de Groot N.N."/>
        </authorList>
    </citation>
    <scope>NUCLEOTIDE SEQUENCE [LARGE SCALE GENOMIC DNA]</scope>
    <source>
        <strain evidence="3 4">DSM 44149</strain>
    </source>
</reference>
<dbReference type="RefSeq" id="WP_156051579.1">
    <property type="nucleotide sequence ID" value="NZ_JOEF01000027.1"/>
</dbReference>
<dbReference type="InterPro" id="IPR047789">
    <property type="entry name" value="CU044_5270-like"/>
</dbReference>
<keyword evidence="4" id="KW-1185">Reference proteome</keyword>
<proteinExistence type="predicted"/>
<dbReference type="AlphaFoldDB" id="A0A1G9UFI7"/>
<feature type="transmembrane region" description="Helical" evidence="2">
    <location>
        <begin position="53"/>
        <end position="72"/>
    </location>
</feature>
<sequence>MSENGAVSTMWTDAELDEALAALNAEVDAPSEDVRTTLLLACREAPPKPRRRFAWVAASAAVAVLTAGVLVMPGAPGATAEAAENLGAAAARALGNPDARPGPGQFSYTATREWALASASTTTGKPLSVLQESLVQLWVPSVRAEHWLVRSGQTGARKWLVGNEDLARAEGDGGLLDPRANRERVQRGPCGDFPDSNGELGGTPDDGKPCGERYGHWEAPAPRFLADLPRDPDALYERLHKDAHGRGPDVLRLASGVLRTAETSAELRAAVYRALVKLPGLDVTDNAANLDGRRGTALGLTEGDLRDEVIVDTGSGRYIGRRSVLVQPGTGFWAGLPAGTVVEFTAVTVGVTDRAGVVPTN</sequence>
<evidence type="ECO:0008006" key="5">
    <source>
        <dbReference type="Google" id="ProtNLM"/>
    </source>
</evidence>
<dbReference type="eggNOG" id="ENOG502ZPH5">
    <property type="taxonomic scope" value="Bacteria"/>
</dbReference>
<dbReference type="STRING" id="211114.SAMN04489726_2381"/>